<organism evidence="1">
    <name type="scientific">Clastoptera arizonana</name>
    <name type="common">Arizona spittle bug</name>
    <dbReference type="NCBI Taxonomy" id="38151"/>
    <lineage>
        <taxon>Eukaryota</taxon>
        <taxon>Metazoa</taxon>
        <taxon>Ecdysozoa</taxon>
        <taxon>Arthropoda</taxon>
        <taxon>Hexapoda</taxon>
        <taxon>Insecta</taxon>
        <taxon>Pterygota</taxon>
        <taxon>Neoptera</taxon>
        <taxon>Paraneoptera</taxon>
        <taxon>Hemiptera</taxon>
        <taxon>Auchenorrhyncha</taxon>
        <taxon>Cercopoidea</taxon>
        <taxon>Clastopteridae</taxon>
        <taxon>Clastoptera</taxon>
    </lineage>
</organism>
<accession>A0A1B6CNS4</accession>
<sequence length="108" mass="12725">SRILLVKRFPPKEPLKTQHPLCQENLYLRMNRFLVTEIFRHHRLYTLRVQDDENHGNQADGDTAKPIRTFIRDLVYKGVIHSQCSPFIGVHNHAHSYTPTWKAQEDHG</sequence>
<evidence type="ECO:0000313" key="1">
    <source>
        <dbReference type="EMBL" id="JAS14965.1"/>
    </source>
</evidence>
<name>A0A1B6CNS4_9HEMI</name>
<dbReference type="EMBL" id="GEDC01022333">
    <property type="protein sequence ID" value="JAS14965.1"/>
    <property type="molecule type" value="Transcribed_RNA"/>
</dbReference>
<feature type="non-terminal residue" evidence="1">
    <location>
        <position position="1"/>
    </location>
</feature>
<dbReference type="AlphaFoldDB" id="A0A1B6CNS4"/>
<gene>
    <name evidence="1" type="ORF">g.8364</name>
</gene>
<proteinExistence type="predicted"/>
<reference evidence="1" key="1">
    <citation type="submission" date="2015-12" db="EMBL/GenBank/DDBJ databases">
        <title>De novo transcriptome assembly of four potential Pierce s Disease insect vectors from Arizona vineyards.</title>
        <authorList>
            <person name="Tassone E.E."/>
        </authorList>
    </citation>
    <scope>NUCLEOTIDE SEQUENCE</scope>
</reference>
<protein>
    <submittedName>
        <fullName evidence="1">Uncharacterized protein</fullName>
    </submittedName>
</protein>